<feature type="region of interest" description="Disordered" evidence="2">
    <location>
        <begin position="695"/>
        <end position="731"/>
    </location>
</feature>
<dbReference type="InterPro" id="IPR056337">
    <property type="entry name" value="LHD_YVC1"/>
</dbReference>
<evidence type="ECO:0000256" key="2">
    <source>
        <dbReference type="SAM" id="MobiDB-lite"/>
    </source>
</evidence>
<keyword evidence="3" id="KW-1133">Transmembrane helix</keyword>
<feature type="coiled-coil region" evidence="1">
    <location>
        <begin position="991"/>
        <end position="1018"/>
    </location>
</feature>
<sequence>MAAYRGAAAGSSAASSSIIDSPRRSSYSAALHAAAAATAADADPTFGQSDGNGLGQVQADEVEDDNATESDPLLEATGADGLDLVKAVEKQAVWPILHWVRRIVLNTIDTALTWDELTSVDLNFAIVRPLAHRLSRLKSIAVVYVLLLNKIQFNNDSEKDLAYQQVNSTRALLCELLAIKMLRTFSRDGIELVTALTAPFSPFTGADEGALTDLYLSNAGASSPNGTKNGGSGRGGTLRSTLFRLGKPHLSVLSAGYQSSALELAILGHATRFLVSPLARRCVDGIWTGRVVISSYASHAIIKDSYKKRALSIYDPSKAPVLDHYRLRVPLIRSRLEFLNFLILLILFLIALSQRGATSWTAPETIFTIWLAGFTLDELAQMQEHGLGVYFSSLYNSLDALFIFICSFFLAFRISGLIHADLARQELAFDCLALGAIVLCPRVASIFVADSVVLLSLKAMLADFVFFMSLAMVCFSGFWFTFWSLVEDRETWTPGTILWTMLRICFFAGYVDLSVATTFSPIFGPPLFVIFAVVSNVMLLTILISSLSNTFMVTAMRADEEAAYQHACRSMAGVSSDALFSYIPPLNLVGMAIILPCSCFMSERYLHKTHVFLVRALSFPVLLTIRLLERESFKTGLELTAEHGRRAFSWVPLIGSSRGREERELLDMVFSHEPSALIADVDAYGDMIPTGPGGSAIHSLAGSGRGSNKANDEDDDDDNDTENGNNTGDGYLDEVMSHVVQASTLKNSGMGDTVAAENLEGEDSTPGGQQPVLGSQGSAPEDPRRSLYGQHLGPQGPQAPDGLPPTSRGGSAESATASQQASSNKFMPRTRTRATTKSSVRTSASIPLAPEPGPTSPPPRGLGSLTSPLARFFGGGGGGGNGVAPTSRRSNRGSAGPPLREAANEDDLDGPARRTMDAGGQAASSRTLLQEEQRAAGSMPAGSNYAVGTFHSAGPSAGAGDGAAAVAQAESSGPGPQPQSQKHGLVDSPAARALLKRMDKLEKSNEAMLELLRSLVAASSTKD</sequence>
<dbReference type="PANTHER" id="PTHR35859">
    <property type="entry name" value="NONSELECTIVE CATION CHANNEL PROTEIN"/>
    <property type="match status" value="1"/>
</dbReference>
<evidence type="ECO:0000259" key="5">
    <source>
        <dbReference type="Pfam" id="PF23317"/>
    </source>
</evidence>
<feature type="region of interest" description="Disordered" evidence="2">
    <location>
        <begin position="1"/>
        <end position="21"/>
    </location>
</feature>
<feature type="transmembrane region" description="Helical" evidence="3">
    <location>
        <begin position="464"/>
        <end position="485"/>
    </location>
</feature>
<dbReference type="InterPro" id="IPR052971">
    <property type="entry name" value="TRP_calcium_channel"/>
</dbReference>
<feature type="compositionally biased region" description="Gly residues" evidence="2">
    <location>
        <begin position="873"/>
        <end position="882"/>
    </location>
</feature>
<reference evidence="6" key="2">
    <citation type="journal article" date="2019" name="IMA Fungus">
        <title>Genome sequencing and comparison of five Tilletia species to identify candidate genes for the detection of regulated species infecting wheat.</title>
        <authorList>
            <person name="Nguyen H.D.T."/>
            <person name="Sultana T."/>
            <person name="Kesanakurti P."/>
            <person name="Hambleton S."/>
        </authorList>
    </citation>
    <scope>NUCLEOTIDE SEQUENCE</scope>
    <source>
        <strain evidence="6">DAOMC 236426</strain>
    </source>
</reference>
<feature type="compositionally biased region" description="Polar residues" evidence="2">
    <location>
        <begin position="835"/>
        <end position="845"/>
    </location>
</feature>
<feature type="compositionally biased region" description="Pro residues" evidence="2">
    <location>
        <begin position="849"/>
        <end position="860"/>
    </location>
</feature>
<reference evidence="6" key="1">
    <citation type="submission" date="2016-04" db="EMBL/GenBank/DDBJ databases">
        <authorList>
            <person name="Nguyen H.D."/>
            <person name="Samba Siva P."/>
            <person name="Cullis J."/>
            <person name="Levesque C.A."/>
            <person name="Hambleton S."/>
        </authorList>
    </citation>
    <scope>NUCLEOTIDE SEQUENCE</scope>
    <source>
        <strain evidence="6">DAOMC 236426</strain>
    </source>
</reference>
<protein>
    <recommendedName>
        <fullName evidence="8">Ion transport domain-containing protein</fullName>
    </recommendedName>
</protein>
<evidence type="ECO:0000259" key="4">
    <source>
        <dbReference type="Pfam" id="PF23190"/>
    </source>
</evidence>
<keyword evidence="3" id="KW-0812">Transmembrane</keyword>
<name>A0A8X7MU65_9BASI</name>
<feature type="transmembrane region" description="Helical" evidence="3">
    <location>
        <begin position="497"/>
        <end position="515"/>
    </location>
</feature>
<keyword evidence="3" id="KW-0472">Membrane</keyword>
<feature type="compositionally biased region" description="Acidic residues" evidence="2">
    <location>
        <begin position="712"/>
        <end position="721"/>
    </location>
</feature>
<keyword evidence="7" id="KW-1185">Reference proteome</keyword>
<dbReference type="AlphaFoldDB" id="A0A8X7MU65"/>
<feature type="compositionally biased region" description="Polar residues" evidence="2">
    <location>
        <begin position="766"/>
        <end position="778"/>
    </location>
</feature>
<dbReference type="Pfam" id="PF23317">
    <property type="entry name" value="YVC1_C"/>
    <property type="match status" value="1"/>
</dbReference>
<feature type="transmembrane region" description="Helical" evidence="3">
    <location>
        <begin position="612"/>
        <end position="628"/>
    </location>
</feature>
<feature type="transmembrane region" description="Helical" evidence="3">
    <location>
        <begin position="432"/>
        <end position="457"/>
    </location>
</feature>
<dbReference type="PANTHER" id="PTHR35859:SF6">
    <property type="entry name" value="ION TRANSPORT DOMAIN-CONTAINING PROTEIN"/>
    <property type="match status" value="1"/>
</dbReference>
<dbReference type="EMBL" id="LWDE02000354">
    <property type="protein sequence ID" value="KAE8248429.1"/>
    <property type="molecule type" value="Genomic_DNA"/>
</dbReference>
<feature type="domain" description="Calcium channel YVC1-like C-terminal transmembrane" evidence="5">
    <location>
        <begin position="341"/>
        <end position="631"/>
    </location>
</feature>
<evidence type="ECO:0000256" key="1">
    <source>
        <dbReference type="SAM" id="Coils"/>
    </source>
</evidence>
<proteinExistence type="predicted"/>
<feature type="domain" description="YVC1 N-terminal linker helical" evidence="4">
    <location>
        <begin position="93"/>
        <end position="201"/>
    </location>
</feature>
<feature type="transmembrane region" description="Helical" evidence="3">
    <location>
        <begin position="527"/>
        <end position="547"/>
    </location>
</feature>
<feature type="transmembrane region" description="Helical" evidence="3">
    <location>
        <begin position="336"/>
        <end position="354"/>
    </location>
</feature>
<organism evidence="6 7">
    <name type="scientific">Tilletia controversa</name>
    <name type="common">dwarf bunt fungus</name>
    <dbReference type="NCBI Taxonomy" id="13291"/>
    <lineage>
        <taxon>Eukaryota</taxon>
        <taxon>Fungi</taxon>
        <taxon>Dikarya</taxon>
        <taxon>Basidiomycota</taxon>
        <taxon>Ustilaginomycotina</taxon>
        <taxon>Exobasidiomycetes</taxon>
        <taxon>Tilletiales</taxon>
        <taxon>Tilletiaceae</taxon>
        <taxon>Tilletia</taxon>
    </lineage>
</organism>
<comment type="caution">
    <text evidence="6">The sequence shown here is derived from an EMBL/GenBank/DDBJ whole genome shotgun (WGS) entry which is preliminary data.</text>
</comment>
<feature type="compositionally biased region" description="Low complexity" evidence="2">
    <location>
        <begin position="952"/>
        <end position="973"/>
    </location>
</feature>
<evidence type="ECO:0000313" key="6">
    <source>
        <dbReference type="EMBL" id="KAE8248429.1"/>
    </source>
</evidence>
<dbReference type="Proteomes" id="UP000077684">
    <property type="component" value="Unassembled WGS sequence"/>
</dbReference>
<gene>
    <name evidence="6" type="ORF">A4X06_0g3718</name>
</gene>
<feature type="transmembrane region" description="Helical" evidence="3">
    <location>
        <begin position="400"/>
        <end position="420"/>
    </location>
</feature>
<evidence type="ECO:0000313" key="7">
    <source>
        <dbReference type="Proteomes" id="UP000077684"/>
    </source>
</evidence>
<feature type="compositionally biased region" description="Low complexity" evidence="2">
    <location>
        <begin position="811"/>
        <end position="823"/>
    </location>
</feature>
<dbReference type="InterPro" id="IPR056336">
    <property type="entry name" value="YVC1_C"/>
</dbReference>
<evidence type="ECO:0008006" key="8">
    <source>
        <dbReference type="Google" id="ProtNLM"/>
    </source>
</evidence>
<feature type="region of interest" description="Disordered" evidence="2">
    <location>
        <begin position="758"/>
        <end position="988"/>
    </location>
</feature>
<accession>A0A8X7MU65</accession>
<dbReference type="Pfam" id="PF23190">
    <property type="entry name" value="LHD_TRPY1"/>
    <property type="match status" value="1"/>
</dbReference>
<evidence type="ECO:0000256" key="3">
    <source>
        <dbReference type="SAM" id="Phobius"/>
    </source>
</evidence>
<keyword evidence="1" id="KW-0175">Coiled coil</keyword>